<evidence type="ECO:0000256" key="1">
    <source>
        <dbReference type="SAM" id="SignalP"/>
    </source>
</evidence>
<comment type="caution">
    <text evidence="2">The sequence shown here is derived from an EMBL/GenBank/DDBJ whole genome shotgun (WGS) entry which is preliminary data.</text>
</comment>
<name>A0A0W1AKX1_9GAMM</name>
<keyword evidence="1" id="KW-0732">Signal</keyword>
<protein>
    <submittedName>
        <fullName evidence="2">Hemin binding protein Hbp</fullName>
    </submittedName>
</protein>
<dbReference type="EMBL" id="LNZC01000002">
    <property type="protein sequence ID" value="KTD81969.1"/>
    <property type="molecule type" value="Genomic_DNA"/>
</dbReference>
<reference evidence="2 3" key="1">
    <citation type="submission" date="2015-11" db="EMBL/GenBank/DDBJ databases">
        <title>Genomic analysis of 38 Legionella species identifies large and diverse effector repertoires.</title>
        <authorList>
            <person name="Burstein D."/>
            <person name="Amaro F."/>
            <person name="Zusman T."/>
            <person name="Lifshitz Z."/>
            <person name="Cohen O."/>
            <person name="Gilbert J.A."/>
            <person name="Pupko T."/>
            <person name="Shuman H.A."/>
            <person name="Segal G."/>
        </authorList>
    </citation>
    <scope>NUCLEOTIDE SEQUENCE [LARGE SCALE GENOMIC DNA]</scope>
    <source>
        <strain evidence="2 3">ATCC 49508</strain>
    </source>
</reference>
<proteinExistence type="predicted"/>
<dbReference type="OrthoDB" id="5646958at2"/>
<evidence type="ECO:0000313" key="2">
    <source>
        <dbReference type="EMBL" id="KTD81969.1"/>
    </source>
</evidence>
<gene>
    <name evidence="2" type="ORF">Lwor_0272</name>
</gene>
<organism evidence="2 3">
    <name type="scientific">Legionella worsleiensis</name>
    <dbReference type="NCBI Taxonomy" id="45076"/>
    <lineage>
        <taxon>Bacteria</taxon>
        <taxon>Pseudomonadati</taxon>
        <taxon>Pseudomonadota</taxon>
        <taxon>Gammaproteobacteria</taxon>
        <taxon>Legionellales</taxon>
        <taxon>Legionellaceae</taxon>
        <taxon>Legionella</taxon>
    </lineage>
</organism>
<dbReference type="Pfam" id="PF16307">
    <property type="entry name" value="DUF4949"/>
    <property type="match status" value="1"/>
</dbReference>
<dbReference type="PATRIC" id="fig|45076.6.peg.298"/>
<accession>A0A0W1AKX1</accession>
<feature type="signal peptide" evidence="1">
    <location>
        <begin position="1"/>
        <end position="22"/>
    </location>
</feature>
<keyword evidence="3" id="KW-1185">Reference proteome</keyword>
<sequence>MMLKSKLAAFAGALILAGSAFAGQTSLCPNINDIKAEGIYMAEEIEFDMYITYNISNYNTRSIWGFLIAPVQAESAELAIEDANRILSTMSAQGVPEQHGDAIICDYDTGRQDVIAVAINDAQQITPMKLKYFFKKAH</sequence>
<dbReference type="Proteomes" id="UP000054662">
    <property type="component" value="Unassembled WGS sequence"/>
</dbReference>
<evidence type="ECO:0000313" key="3">
    <source>
        <dbReference type="Proteomes" id="UP000054662"/>
    </source>
</evidence>
<dbReference type="STRING" id="45076.Lwor_0272"/>
<feature type="chain" id="PRO_5006919876" evidence="1">
    <location>
        <begin position="23"/>
        <end position="138"/>
    </location>
</feature>
<dbReference type="AlphaFoldDB" id="A0A0W1AKX1"/>
<dbReference type="RefSeq" id="WP_058492059.1">
    <property type="nucleotide sequence ID" value="NZ_CBCRUR010000002.1"/>
</dbReference>
<dbReference type="InterPro" id="IPR032540">
    <property type="entry name" value="DUF4949"/>
</dbReference>